<comment type="similarity">
    <text evidence="2 7">Belongs to the Mediator complex subunit 31 family.</text>
</comment>
<evidence type="ECO:0000256" key="1">
    <source>
        <dbReference type="ARBA" id="ARBA00004123"/>
    </source>
</evidence>
<dbReference type="GO" id="GO:0016592">
    <property type="term" value="C:mediator complex"/>
    <property type="evidence" value="ECO:0000318"/>
    <property type="project" value="GO_Central"/>
</dbReference>
<dbReference type="InterPro" id="IPR038089">
    <property type="entry name" value="Med31_sf"/>
</dbReference>
<evidence type="ECO:0000256" key="7">
    <source>
        <dbReference type="RuleBase" id="RU364129"/>
    </source>
</evidence>
<evidence type="ECO:0000313" key="9">
    <source>
        <dbReference type="EMBL" id="ESO07080.1"/>
    </source>
</evidence>
<reference evidence="9 11" key="2">
    <citation type="journal article" date="2013" name="Nature">
        <title>Insights into bilaterian evolution from three spiralian genomes.</title>
        <authorList>
            <person name="Simakov O."/>
            <person name="Marletaz F."/>
            <person name="Cho S.J."/>
            <person name="Edsinger-Gonzales E."/>
            <person name="Havlak P."/>
            <person name="Hellsten U."/>
            <person name="Kuo D.H."/>
            <person name="Larsson T."/>
            <person name="Lv J."/>
            <person name="Arendt D."/>
            <person name="Savage R."/>
            <person name="Osoegawa K."/>
            <person name="de Jong P."/>
            <person name="Grimwood J."/>
            <person name="Chapman J.A."/>
            <person name="Shapiro H."/>
            <person name="Aerts A."/>
            <person name="Otillar R.P."/>
            <person name="Terry A.Y."/>
            <person name="Boore J.L."/>
            <person name="Grigoriev I.V."/>
            <person name="Lindberg D.R."/>
            <person name="Seaver E.C."/>
            <person name="Weisblat D.A."/>
            <person name="Putnam N.H."/>
            <person name="Rokhsar D.S."/>
        </authorList>
    </citation>
    <scope>NUCLEOTIDE SEQUENCE</scope>
</reference>
<evidence type="ECO:0000256" key="8">
    <source>
        <dbReference type="SAM" id="MobiDB-lite"/>
    </source>
</evidence>
<dbReference type="Gene3D" id="1.10.10.1340">
    <property type="entry name" value="Mediator of RNA polymerase II, submodule Med31 (Soh1)"/>
    <property type="match status" value="1"/>
</dbReference>
<dbReference type="EMBL" id="KB096233">
    <property type="protein sequence ID" value="ESO07080.1"/>
    <property type="molecule type" value="Genomic_DNA"/>
</dbReference>
<evidence type="ECO:0000256" key="5">
    <source>
        <dbReference type="ARBA" id="ARBA00023163"/>
    </source>
</evidence>
<dbReference type="AlphaFoldDB" id="T1EDQ2"/>
<dbReference type="Pfam" id="PF05669">
    <property type="entry name" value="Med31"/>
    <property type="match status" value="1"/>
</dbReference>
<dbReference type="GO" id="GO:0006357">
    <property type="term" value="P:regulation of transcription by RNA polymerase II"/>
    <property type="evidence" value="ECO:0000318"/>
    <property type="project" value="GO_Central"/>
</dbReference>
<protein>
    <recommendedName>
        <fullName evidence="7">Mediator of RNA polymerase II transcription subunit 31</fullName>
    </recommendedName>
</protein>
<organism evidence="10 11">
    <name type="scientific">Helobdella robusta</name>
    <name type="common">Californian leech</name>
    <dbReference type="NCBI Taxonomy" id="6412"/>
    <lineage>
        <taxon>Eukaryota</taxon>
        <taxon>Metazoa</taxon>
        <taxon>Spiralia</taxon>
        <taxon>Lophotrochozoa</taxon>
        <taxon>Annelida</taxon>
        <taxon>Clitellata</taxon>
        <taxon>Hirudinea</taxon>
        <taxon>Rhynchobdellida</taxon>
        <taxon>Glossiphoniidae</taxon>
        <taxon>Helobdella</taxon>
    </lineage>
</organism>
<dbReference type="eggNOG" id="KOG4086">
    <property type="taxonomic scope" value="Eukaryota"/>
</dbReference>
<evidence type="ECO:0000256" key="4">
    <source>
        <dbReference type="ARBA" id="ARBA00023159"/>
    </source>
</evidence>
<dbReference type="GO" id="GO:0003712">
    <property type="term" value="F:transcription coregulator activity"/>
    <property type="evidence" value="ECO:0007669"/>
    <property type="project" value="InterPro"/>
</dbReference>
<dbReference type="InParanoid" id="T1EDQ2"/>
<dbReference type="KEGG" id="hro:HELRODRAFT_105060"/>
<keyword evidence="3 7" id="KW-0805">Transcription regulation</keyword>
<dbReference type="Proteomes" id="UP000015101">
    <property type="component" value="Unassembled WGS sequence"/>
</dbReference>
<proteinExistence type="inferred from homology"/>
<reference evidence="10" key="3">
    <citation type="submission" date="2015-06" db="UniProtKB">
        <authorList>
            <consortium name="EnsemblMetazoa"/>
        </authorList>
    </citation>
    <scope>IDENTIFICATION</scope>
</reference>
<dbReference type="CTD" id="20194704"/>
<dbReference type="FunCoup" id="T1EDQ2">
    <property type="interactions" value="1448"/>
</dbReference>
<keyword evidence="4 7" id="KW-0010">Activator</keyword>
<evidence type="ECO:0000313" key="11">
    <source>
        <dbReference type="Proteomes" id="UP000015101"/>
    </source>
</evidence>
<dbReference type="FunFam" id="1.10.10.1340:FF:000001">
    <property type="entry name" value="Mediator of RNA polymerase II transcription subunit 31"/>
    <property type="match status" value="1"/>
</dbReference>
<keyword evidence="6 7" id="KW-0539">Nucleus</keyword>
<evidence type="ECO:0000256" key="3">
    <source>
        <dbReference type="ARBA" id="ARBA00023015"/>
    </source>
</evidence>
<feature type="region of interest" description="Disordered" evidence="8">
    <location>
        <begin position="127"/>
        <end position="151"/>
    </location>
</feature>
<accession>T1EDQ2</accession>
<dbReference type="EMBL" id="AMQM01009300">
    <property type="status" value="NOT_ANNOTATED_CDS"/>
    <property type="molecule type" value="Genomic_DNA"/>
</dbReference>
<evidence type="ECO:0000256" key="2">
    <source>
        <dbReference type="ARBA" id="ARBA00006378"/>
    </source>
</evidence>
<dbReference type="STRING" id="6412.T1EDQ2"/>
<dbReference type="OrthoDB" id="10257739at2759"/>
<dbReference type="InterPro" id="IPR008831">
    <property type="entry name" value="Mediator_Med31"/>
</dbReference>
<keyword evidence="11" id="KW-1185">Reference proteome</keyword>
<sequence length="166" mass="19766">MASSRGMALYADEQQKMRFQVELEFVQCLANPNYLNYLAQRGNFKEPTFINYLKYLLYWREPEYAKYLKYPQCLHMLDLLQYESFRQELMNTHCARFIEDQQLLHWQHYLRTRTKLVQEQADLISKSTQPVTTTQTPTNTNSTSLSNQSNISQNFMSPITPNIFLK</sequence>
<dbReference type="PANTHER" id="PTHR13186">
    <property type="entry name" value="MEDIATOR OF RNA POLYMERASE II TRANSCRIPTION SUBUNIT 31"/>
    <property type="match status" value="1"/>
</dbReference>
<dbReference type="GO" id="GO:0070847">
    <property type="term" value="C:core mediator complex"/>
    <property type="evidence" value="ECO:0000318"/>
    <property type="project" value="GO_Central"/>
</dbReference>
<dbReference type="GeneID" id="20194704"/>
<name>T1EDQ2_HELRO</name>
<dbReference type="RefSeq" id="XP_009014820.1">
    <property type="nucleotide sequence ID" value="XM_009016572.1"/>
</dbReference>
<comment type="subcellular location">
    <subcellularLocation>
        <location evidence="1 7">Nucleus</location>
    </subcellularLocation>
</comment>
<dbReference type="EnsemblMetazoa" id="HelroT105060">
    <property type="protein sequence ID" value="HelroP105060"/>
    <property type="gene ID" value="HelroG105060"/>
</dbReference>
<reference evidence="11" key="1">
    <citation type="submission" date="2012-12" db="EMBL/GenBank/DDBJ databases">
        <authorList>
            <person name="Hellsten U."/>
            <person name="Grimwood J."/>
            <person name="Chapman J.A."/>
            <person name="Shapiro H."/>
            <person name="Aerts A."/>
            <person name="Otillar R.P."/>
            <person name="Terry A.Y."/>
            <person name="Boore J.L."/>
            <person name="Simakov O."/>
            <person name="Marletaz F."/>
            <person name="Cho S.-J."/>
            <person name="Edsinger-Gonzales E."/>
            <person name="Havlak P."/>
            <person name="Kuo D.-H."/>
            <person name="Larsson T."/>
            <person name="Lv J."/>
            <person name="Arendt D."/>
            <person name="Savage R."/>
            <person name="Osoegawa K."/>
            <person name="de Jong P."/>
            <person name="Lindberg D.R."/>
            <person name="Seaver E.C."/>
            <person name="Weisblat D.A."/>
            <person name="Putnam N.H."/>
            <person name="Grigoriev I.V."/>
            <person name="Rokhsar D.S."/>
        </authorList>
    </citation>
    <scope>NUCLEOTIDE SEQUENCE</scope>
</reference>
<comment type="function">
    <text evidence="7">Component of the Mediator complex, a coactivator involved in the regulated transcription of nearly all RNA polymerase II-dependent genes. Mediator functions as a bridge to convey information from gene-specific regulatory proteins to the basal RNA polymerase II transcription machinery. Mediator is recruited to promoters by direct interactions with regulatory proteins and serves as a scaffold for the assembly of a functional preinitiation complex with RNA polymerase II and the general transcription factors.</text>
</comment>
<evidence type="ECO:0000313" key="10">
    <source>
        <dbReference type="EnsemblMetazoa" id="HelroP105060"/>
    </source>
</evidence>
<dbReference type="HOGENOM" id="CLU_071681_5_1_1"/>
<evidence type="ECO:0000256" key="6">
    <source>
        <dbReference type="ARBA" id="ARBA00023242"/>
    </source>
</evidence>
<gene>
    <name evidence="10" type="primary">20194704</name>
    <name evidence="9" type="ORF">HELRODRAFT_105060</name>
</gene>
<comment type="subunit">
    <text evidence="7">Component of the Mediator complex.</text>
</comment>
<dbReference type="OMA" id="AQFIDDQ"/>
<keyword evidence="5 7" id="KW-0804">Transcription</keyword>